<dbReference type="OrthoDB" id="27683at2759"/>
<name>A0A9W4HWG5_PENNA</name>
<evidence type="ECO:0000313" key="2">
    <source>
        <dbReference type="Proteomes" id="UP001153461"/>
    </source>
</evidence>
<accession>A0A9W4HWG5</accession>
<dbReference type="AlphaFoldDB" id="A0A9W4HWG5"/>
<organism evidence="1 2">
    <name type="scientific">Penicillium nalgiovense</name>
    <dbReference type="NCBI Taxonomy" id="60175"/>
    <lineage>
        <taxon>Eukaryota</taxon>
        <taxon>Fungi</taxon>
        <taxon>Dikarya</taxon>
        <taxon>Ascomycota</taxon>
        <taxon>Pezizomycotina</taxon>
        <taxon>Eurotiomycetes</taxon>
        <taxon>Eurotiomycetidae</taxon>
        <taxon>Eurotiales</taxon>
        <taxon>Aspergillaceae</taxon>
        <taxon>Penicillium</taxon>
    </lineage>
</organism>
<dbReference type="EMBL" id="CAJVNV010000283">
    <property type="protein sequence ID" value="CAG8142790.1"/>
    <property type="molecule type" value="Genomic_DNA"/>
</dbReference>
<proteinExistence type="predicted"/>
<comment type="caution">
    <text evidence="1">The sequence shown here is derived from an EMBL/GenBank/DDBJ whole genome shotgun (WGS) entry which is preliminary data.</text>
</comment>
<gene>
    <name evidence="1" type="ORF">PNAL_LOCUS5870</name>
</gene>
<reference evidence="1" key="1">
    <citation type="submission" date="2021-07" db="EMBL/GenBank/DDBJ databases">
        <authorList>
            <person name="Branca A.L. A."/>
        </authorList>
    </citation>
    <scope>NUCLEOTIDE SEQUENCE</scope>
</reference>
<evidence type="ECO:0000313" key="1">
    <source>
        <dbReference type="EMBL" id="CAG8142790.1"/>
    </source>
</evidence>
<dbReference type="Proteomes" id="UP001153461">
    <property type="component" value="Unassembled WGS sequence"/>
</dbReference>
<protein>
    <submittedName>
        <fullName evidence="1">Uncharacterized protein</fullName>
    </submittedName>
</protein>
<sequence>MSLINSPTVRGVDLFPRPVNWVPPNCILDLLQEWTWSQKFDLIHMRHMAGPFSSTESDLVYNRCYDVLSHLGPNIIRCGAHAGRPCDVVDTISSSIRKARFVNVHEKDLQVADSPMAQKQTVKRRLAWSISNAG</sequence>